<comment type="similarity">
    <text evidence="2">Belongs to the CpsD/CapB family.</text>
</comment>
<keyword evidence="10" id="KW-0418">Kinase</keyword>
<evidence type="ECO:0000313" key="21">
    <source>
        <dbReference type="EMBL" id="MBG9377073.1"/>
    </source>
</evidence>
<comment type="caution">
    <text evidence="21">The sequence shown here is derived from an EMBL/GenBank/DDBJ whole genome shotgun (WGS) entry which is preliminary data.</text>
</comment>
<evidence type="ECO:0000259" key="20">
    <source>
        <dbReference type="Pfam" id="PF13807"/>
    </source>
</evidence>
<evidence type="ECO:0000256" key="5">
    <source>
        <dbReference type="ARBA" id="ARBA00022475"/>
    </source>
</evidence>
<accession>A0A931E4U0</accession>
<proteinExistence type="inferred from homology"/>
<evidence type="ECO:0000256" key="3">
    <source>
        <dbReference type="ARBA" id="ARBA00008883"/>
    </source>
</evidence>
<evidence type="ECO:0000313" key="22">
    <source>
        <dbReference type="Proteomes" id="UP000628448"/>
    </source>
</evidence>
<dbReference type="PANTHER" id="PTHR32309">
    <property type="entry name" value="TYROSINE-PROTEIN KINASE"/>
    <property type="match status" value="1"/>
</dbReference>
<evidence type="ECO:0000256" key="17">
    <source>
        <dbReference type="SAM" id="Phobius"/>
    </source>
</evidence>
<evidence type="ECO:0000256" key="16">
    <source>
        <dbReference type="SAM" id="MobiDB-lite"/>
    </source>
</evidence>
<dbReference type="Pfam" id="PF13807">
    <property type="entry name" value="GNVR"/>
    <property type="match status" value="1"/>
</dbReference>
<dbReference type="GO" id="GO:0005524">
    <property type="term" value="F:ATP binding"/>
    <property type="evidence" value="ECO:0007669"/>
    <property type="project" value="UniProtKB-KW"/>
</dbReference>
<dbReference type="Proteomes" id="UP000628448">
    <property type="component" value="Unassembled WGS sequence"/>
</dbReference>
<sequence length="817" mass="91224">MLNNHNGYQHKENGTAHAAQAVPQTKNPKELLFKYRHYLPLFIICLAVFTGITYIYLRYKIPVYNSTVKILVKDDNKSGSESADELSAEILSKLVSSGKTNISNELEIIKSSTLMEKVVRKLGLNVIYTSIGNLRETEVYDKGKSKLIEFKSISDSSKQYEVNLQVLDGKLHYITDSANIEITNNTIVRTKDFSFIAHVDDFKEFKPDYTYNIKWYPPAVMASKLASELTVGSLSKDASIMLIAFSSGVPAKGRDILNGLAQEYSQAGIDEKNKTIDNTIQFVNDRLVLISGELGNVESSLQTFRETNNVINIAGQQQLDIDRLKEIKEKMDEAQVKLQVTDMIRDYVNDPSKKYNLVPTSLGIEDATMLALIEEYNKAALQREDLLKTIAPGNIAVKTIDSKLEQLQQKILETTGNIKASFQSVYNATRADYNQVVGNMSSMPGKEKKLLEIARQQGIKEKLYLFLLQKREEAAITRASAISNSRAIDPAVTNSIPVEPRTTLLYLLAIIAGIGVPFAIIYIRDLFNDKVTTAEDIQQATQAPIVGEINHNPGTSDRKIVVAQTRGVVSEQFRIIRTNLQYFLNSGKPISGILVTSTMAGEGKTFISMNLGAVLAVSGKKVLLMEFDLRKPKITAALNIENASQGITTYLSGKQDVSSILRQIKSVENYWLLPCGPIPPNPAELLLSPKLDQMFAELKEMFDYIIIDCPPLGIVSDAKILSKYSDINLYVVRQRYTLKKQLGFVNNLYTEQKLNNLALVVNDVILNGANGYYGYANTYGYGYTRYNYDYSYGSGYNSNAKEEKSLLKKMLGKKESD</sequence>
<feature type="transmembrane region" description="Helical" evidence="17">
    <location>
        <begin position="38"/>
        <end position="57"/>
    </location>
</feature>
<evidence type="ECO:0000256" key="8">
    <source>
        <dbReference type="ARBA" id="ARBA00022692"/>
    </source>
</evidence>
<protein>
    <recommendedName>
        <fullName evidence="4">non-specific protein-tyrosine kinase</fullName>
        <ecNumber evidence="4">2.7.10.2</ecNumber>
    </recommendedName>
</protein>
<dbReference type="InterPro" id="IPR025669">
    <property type="entry name" value="AAA_dom"/>
</dbReference>
<evidence type="ECO:0000256" key="4">
    <source>
        <dbReference type="ARBA" id="ARBA00011903"/>
    </source>
</evidence>
<dbReference type="CDD" id="cd05387">
    <property type="entry name" value="BY-kinase"/>
    <property type="match status" value="1"/>
</dbReference>
<reference evidence="21" key="1">
    <citation type="submission" date="2020-11" db="EMBL/GenBank/DDBJ databases">
        <title>Bacterial whole genome sequence for Panacibacter sp. DH6.</title>
        <authorList>
            <person name="Le V."/>
            <person name="Ko S."/>
            <person name="Ahn C.-Y."/>
            <person name="Oh H.-M."/>
        </authorList>
    </citation>
    <scope>NUCLEOTIDE SEQUENCE</scope>
    <source>
        <strain evidence="21">DH6</strain>
    </source>
</reference>
<keyword evidence="11" id="KW-0067">ATP-binding</keyword>
<comment type="catalytic activity">
    <reaction evidence="15">
        <text>L-tyrosyl-[protein] + ATP = O-phospho-L-tyrosyl-[protein] + ADP + H(+)</text>
        <dbReference type="Rhea" id="RHEA:10596"/>
        <dbReference type="Rhea" id="RHEA-COMP:10136"/>
        <dbReference type="Rhea" id="RHEA-COMP:20101"/>
        <dbReference type="ChEBI" id="CHEBI:15378"/>
        <dbReference type="ChEBI" id="CHEBI:30616"/>
        <dbReference type="ChEBI" id="CHEBI:46858"/>
        <dbReference type="ChEBI" id="CHEBI:61978"/>
        <dbReference type="ChEBI" id="CHEBI:456216"/>
        <dbReference type="EC" id="2.7.10.2"/>
    </reaction>
</comment>
<feature type="domain" description="Polysaccharide chain length determinant N-terminal" evidence="18">
    <location>
        <begin position="37"/>
        <end position="122"/>
    </location>
</feature>
<organism evidence="21 22">
    <name type="scientific">Panacibacter microcysteis</name>
    <dbReference type="NCBI Taxonomy" id="2793269"/>
    <lineage>
        <taxon>Bacteria</taxon>
        <taxon>Pseudomonadati</taxon>
        <taxon>Bacteroidota</taxon>
        <taxon>Chitinophagia</taxon>
        <taxon>Chitinophagales</taxon>
        <taxon>Chitinophagaceae</taxon>
        <taxon>Panacibacter</taxon>
    </lineage>
</organism>
<dbReference type="AlphaFoldDB" id="A0A931E4U0"/>
<dbReference type="InterPro" id="IPR005702">
    <property type="entry name" value="Wzc-like_C"/>
</dbReference>
<dbReference type="InterPro" id="IPR003856">
    <property type="entry name" value="LPS_length_determ_N"/>
</dbReference>
<evidence type="ECO:0000256" key="6">
    <source>
        <dbReference type="ARBA" id="ARBA00022519"/>
    </source>
</evidence>
<keyword evidence="6" id="KW-0997">Cell inner membrane</keyword>
<gene>
    <name evidence="21" type="ORF">I5907_12585</name>
</gene>
<keyword evidence="8 17" id="KW-0812">Transmembrane</keyword>
<keyword evidence="5" id="KW-1003">Cell membrane</keyword>
<dbReference type="EMBL" id="JADWYR010000002">
    <property type="protein sequence ID" value="MBG9377073.1"/>
    <property type="molecule type" value="Genomic_DNA"/>
</dbReference>
<evidence type="ECO:0000256" key="14">
    <source>
        <dbReference type="ARBA" id="ARBA00023137"/>
    </source>
</evidence>
<dbReference type="GO" id="GO:0004715">
    <property type="term" value="F:non-membrane spanning protein tyrosine kinase activity"/>
    <property type="evidence" value="ECO:0007669"/>
    <property type="project" value="UniProtKB-EC"/>
</dbReference>
<dbReference type="SUPFAM" id="SSF52540">
    <property type="entry name" value="P-loop containing nucleoside triphosphate hydrolases"/>
    <property type="match status" value="1"/>
</dbReference>
<keyword evidence="9" id="KW-0547">Nucleotide-binding</keyword>
<dbReference type="FunFam" id="3.40.50.300:FF:000527">
    <property type="entry name" value="Tyrosine-protein kinase etk"/>
    <property type="match status" value="1"/>
</dbReference>
<dbReference type="GO" id="GO:0042802">
    <property type="term" value="F:identical protein binding"/>
    <property type="evidence" value="ECO:0007669"/>
    <property type="project" value="UniProtKB-ARBA"/>
</dbReference>
<evidence type="ECO:0000259" key="19">
    <source>
        <dbReference type="Pfam" id="PF13614"/>
    </source>
</evidence>
<comment type="subcellular location">
    <subcellularLocation>
        <location evidence="1">Cell inner membrane</location>
        <topology evidence="1">Multi-pass membrane protein</topology>
    </subcellularLocation>
</comment>
<dbReference type="InterPro" id="IPR032807">
    <property type="entry name" value="GNVR"/>
</dbReference>
<evidence type="ECO:0000256" key="13">
    <source>
        <dbReference type="ARBA" id="ARBA00023136"/>
    </source>
</evidence>
<name>A0A931E4U0_9BACT</name>
<evidence type="ECO:0000256" key="2">
    <source>
        <dbReference type="ARBA" id="ARBA00007316"/>
    </source>
</evidence>
<evidence type="ECO:0000256" key="15">
    <source>
        <dbReference type="ARBA" id="ARBA00051245"/>
    </source>
</evidence>
<keyword evidence="13 17" id="KW-0472">Membrane</keyword>
<keyword evidence="14" id="KW-0829">Tyrosine-protein kinase</keyword>
<evidence type="ECO:0000256" key="11">
    <source>
        <dbReference type="ARBA" id="ARBA00022840"/>
    </source>
</evidence>
<keyword evidence="12 17" id="KW-1133">Transmembrane helix</keyword>
<feature type="domain" description="AAA" evidence="19">
    <location>
        <begin position="596"/>
        <end position="717"/>
    </location>
</feature>
<feature type="transmembrane region" description="Helical" evidence="17">
    <location>
        <begin position="504"/>
        <end position="523"/>
    </location>
</feature>
<evidence type="ECO:0000259" key="18">
    <source>
        <dbReference type="Pfam" id="PF02706"/>
    </source>
</evidence>
<evidence type="ECO:0000256" key="12">
    <source>
        <dbReference type="ARBA" id="ARBA00022989"/>
    </source>
</evidence>
<dbReference type="NCBIfam" id="TIGR01007">
    <property type="entry name" value="eps_fam"/>
    <property type="match status" value="1"/>
</dbReference>
<dbReference type="PANTHER" id="PTHR32309:SF13">
    <property type="entry name" value="FERRIC ENTEROBACTIN TRANSPORT PROTEIN FEPE"/>
    <property type="match status" value="1"/>
</dbReference>
<keyword evidence="7 21" id="KW-0808">Transferase</keyword>
<evidence type="ECO:0000256" key="10">
    <source>
        <dbReference type="ARBA" id="ARBA00022777"/>
    </source>
</evidence>
<dbReference type="Pfam" id="PF13614">
    <property type="entry name" value="AAA_31"/>
    <property type="match status" value="1"/>
</dbReference>
<keyword evidence="22" id="KW-1185">Reference proteome</keyword>
<feature type="domain" description="Tyrosine-protein kinase G-rich" evidence="20">
    <location>
        <begin position="447"/>
        <end position="525"/>
    </location>
</feature>
<dbReference type="Pfam" id="PF02706">
    <property type="entry name" value="Wzz"/>
    <property type="match status" value="1"/>
</dbReference>
<feature type="region of interest" description="Disordered" evidence="16">
    <location>
        <begin position="1"/>
        <end position="21"/>
    </location>
</feature>
<evidence type="ECO:0000256" key="7">
    <source>
        <dbReference type="ARBA" id="ARBA00022679"/>
    </source>
</evidence>
<dbReference type="EC" id="2.7.10.2" evidence="4"/>
<comment type="similarity">
    <text evidence="3">Belongs to the etk/wzc family.</text>
</comment>
<dbReference type="Gene3D" id="3.40.50.300">
    <property type="entry name" value="P-loop containing nucleotide triphosphate hydrolases"/>
    <property type="match status" value="1"/>
</dbReference>
<evidence type="ECO:0000256" key="1">
    <source>
        <dbReference type="ARBA" id="ARBA00004429"/>
    </source>
</evidence>
<evidence type="ECO:0000256" key="9">
    <source>
        <dbReference type="ARBA" id="ARBA00022741"/>
    </source>
</evidence>
<dbReference type="RefSeq" id="WP_196991174.1">
    <property type="nucleotide sequence ID" value="NZ_JADWYR010000002.1"/>
</dbReference>
<dbReference type="InterPro" id="IPR027417">
    <property type="entry name" value="P-loop_NTPase"/>
</dbReference>
<dbReference type="GO" id="GO:0005886">
    <property type="term" value="C:plasma membrane"/>
    <property type="evidence" value="ECO:0007669"/>
    <property type="project" value="UniProtKB-SubCell"/>
</dbReference>
<dbReference type="InterPro" id="IPR050445">
    <property type="entry name" value="Bact_polysacc_biosynth/exp"/>
</dbReference>